<dbReference type="RefSeq" id="WP_049168034.1">
    <property type="nucleotide sequence ID" value="NZ_CP091865.1"/>
</dbReference>
<gene>
    <name evidence="1" type="ORF">QPX54_05185</name>
</gene>
<organism evidence="1 2">
    <name type="scientific">Corynebacterium propinquum</name>
    <dbReference type="NCBI Taxonomy" id="43769"/>
    <lineage>
        <taxon>Bacteria</taxon>
        <taxon>Bacillati</taxon>
        <taxon>Actinomycetota</taxon>
        <taxon>Actinomycetes</taxon>
        <taxon>Mycobacteriales</taxon>
        <taxon>Corynebacteriaceae</taxon>
        <taxon>Corynebacterium</taxon>
    </lineage>
</organism>
<evidence type="ECO:0000313" key="2">
    <source>
        <dbReference type="Proteomes" id="UP001226160"/>
    </source>
</evidence>
<evidence type="ECO:0000313" key="1">
    <source>
        <dbReference type="EMBL" id="MDK4325911.1"/>
    </source>
</evidence>
<dbReference type="Proteomes" id="UP001226160">
    <property type="component" value="Unassembled WGS sequence"/>
</dbReference>
<reference evidence="1" key="1">
    <citation type="submission" date="2023-05" db="EMBL/GenBank/DDBJ databases">
        <title>Metabolic capabilities are highly conserved among human nasal-associated Corynebacterium species in pangenomic analyses.</title>
        <authorList>
            <person name="Tran T.H."/>
            <person name="Roberts A.Q."/>
            <person name="Escapa I.F."/>
            <person name="Gao W."/>
            <person name="Conlan S."/>
            <person name="Kong H."/>
            <person name="Segre J.A."/>
            <person name="Kelly M.S."/>
            <person name="Lemon K.P."/>
        </authorList>
    </citation>
    <scope>NUCLEOTIDE SEQUENCE</scope>
    <source>
        <strain evidence="1">KPL2654</strain>
    </source>
</reference>
<name>A0AAP4BUX6_9CORY</name>
<proteinExistence type="predicted"/>
<protein>
    <submittedName>
        <fullName evidence="1">Uncharacterized protein</fullName>
    </submittedName>
</protein>
<sequence length="262" mass="30594">MPHSETFETYPDFRTTKDIREYERQLHKKDESRSGSECIWVVNLAPRWTSSRCLFECGYVTWAQGQAIYDAETPDSDFLVELGGYGITSPPTPCEKENREKQEISLLLRQPFTGKKLQETRVSWFPDAINQHLKNITTLEELNQRIDSPSPEYFAIDSLAPHRASYDENYIRHLLRCYKRGIISPAETSYTQDLEGNITKEYWPEYTIDTTGMFYVKIKLPWYSEFLENNLPYSPIIFPEKKAIQDDPSHIANDPDWSKLVS</sequence>
<accession>A0AAP4BUX6</accession>
<comment type="caution">
    <text evidence="1">The sequence shown here is derived from an EMBL/GenBank/DDBJ whole genome shotgun (WGS) entry which is preliminary data.</text>
</comment>
<dbReference type="AlphaFoldDB" id="A0AAP4BUX6"/>
<dbReference type="EMBL" id="JASNVP010000004">
    <property type="protein sequence ID" value="MDK4325911.1"/>
    <property type="molecule type" value="Genomic_DNA"/>
</dbReference>